<proteinExistence type="predicted"/>
<evidence type="ECO:0000313" key="2">
    <source>
        <dbReference type="EMBL" id="CAL8076160.1"/>
    </source>
</evidence>
<evidence type="ECO:0000313" key="3">
    <source>
        <dbReference type="Proteomes" id="UP001642540"/>
    </source>
</evidence>
<comment type="caution">
    <text evidence="2">The sequence shown here is derived from an EMBL/GenBank/DDBJ whole genome shotgun (WGS) entry which is preliminary data.</text>
</comment>
<sequence length="972" mass="108556">MGDTTYPGVMLTRVNPNITEDQVIDYVSSRIGSSPTLYTNGQPEVTIYNAPKASGEEQVVRALVNGILLPFDEIRRRFGSCLMQGQQVFIQTPDMGVPRKVDGDFTTEGKFLHNHIVEGQGSFAALPLLKHGIDKKLENVTALQHTLLYNDTKQSVHINNLYNAGSVIVYGNTNRGHRSLNEGFSRMEIVFNTRMDALQAICKLNLNPTFSKKGKTNAFLLNENCRPCTLKLDVGLGLDGSILDITRLLTRKKYIPLEILNSEIFAIDGLRKKTYYCFDCKSSYIILGVGPNLDWLAATCTCPTYQSEYTWNEELFFRIRCWPQNEQNPVVRITRGLVPLYRDVMEFKNTALAAFLNESNLQKKTLELSQALGKIVAQEVVELKPSGSVTHVMQMLRVQVPETKVWSSEGSKSFKKAKLFYTEENALSVCVNKSIVYEINSVPSSEHPLSEVTLVAELLPHNNVFRTDDKILIVPQQMENAQQAFLNALRTWSNYDHMLKQPNDYLPATLESYSTCKDFTTKLPITRGDRFHDCFTWLFEIKTANSPTWNLLAKLLDSCYVGVNINVKINGGRSRNYPARIIGTYECGPNEIILETILFLNFNKISNITSTCSYNVWIISKAVKGVPGQLASLANNNVDFGTSTALVPSRVAVFEDENIDVGSTSDLSSVINVWRQRPNRNLPLLDLLMQPRKTAFYPTPSPTTQVPSASHCHDIQMLLKSLNDSQHAAVVGFFNNLLTMTQGPPGTGKTTTIATGILSLVGLSKGIVVGCCQSNYATNVLLEAISKKNKKYSKCPKTIVRMQSFTQQNLMTKLENQTSKLADDEYQLHLLVRNHPKWKANFEIEKILAKQKLLGEALLTSEERTTLSELADEITTEILASADIILCTVSCASDGRIIAALRQAHLIGRHFLGMVVDKASLLTVPSVLPILILNPHRLWLVGDDCQLSPTVSNEASRLACLDVSWFEFLRLT</sequence>
<dbReference type="PANTHER" id="PTHR43788:SF8">
    <property type="entry name" value="DNA-BINDING PROTEIN SMUBP-2"/>
    <property type="match status" value="1"/>
</dbReference>
<protein>
    <recommendedName>
        <fullName evidence="1">DNA2/NAM7 helicase helicase domain-containing protein</fullName>
    </recommendedName>
</protein>
<dbReference type="EMBL" id="CAXLJM020000010">
    <property type="protein sequence ID" value="CAL8076160.1"/>
    <property type="molecule type" value="Genomic_DNA"/>
</dbReference>
<organism evidence="2 3">
    <name type="scientific">Orchesella dallaii</name>
    <dbReference type="NCBI Taxonomy" id="48710"/>
    <lineage>
        <taxon>Eukaryota</taxon>
        <taxon>Metazoa</taxon>
        <taxon>Ecdysozoa</taxon>
        <taxon>Arthropoda</taxon>
        <taxon>Hexapoda</taxon>
        <taxon>Collembola</taxon>
        <taxon>Entomobryomorpha</taxon>
        <taxon>Entomobryoidea</taxon>
        <taxon>Orchesellidae</taxon>
        <taxon>Orchesellinae</taxon>
        <taxon>Orchesella</taxon>
    </lineage>
</organism>
<dbReference type="PANTHER" id="PTHR43788">
    <property type="entry name" value="DNA2/NAM7 HELICASE FAMILY MEMBER"/>
    <property type="match status" value="1"/>
</dbReference>
<dbReference type="Proteomes" id="UP001642540">
    <property type="component" value="Unassembled WGS sequence"/>
</dbReference>
<dbReference type="Gene3D" id="3.40.50.300">
    <property type="entry name" value="P-loop containing nucleotide triphosphate hydrolases"/>
    <property type="match status" value="1"/>
</dbReference>
<keyword evidence="3" id="KW-1185">Reference proteome</keyword>
<accession>A0ABP1PSV3</accession>
<evidence type="ECO:0000259" key="1">
    <source>
        <dbReference type="Pfam" id="PF13086"/>
    </source>
</evidence>
<gene>
    <name evidence="2" type="ORF">ODALV1_LOCUS3377</name>
</gene>
<feature type="domain" description="DNA2/NAM7 helicase helicase" evidence="1">
    <location>
        <begin position="722"/>
        <end position="952"/>
    </location>
</feature>
<dbReference type="InterPro" id="IPR050534">
    <property type="entry name" value="Coronavir_polyprotein_1ab"/>
</dbReference>
<name>A0ABP1PSV3_9HEXA</name>
<dbReference type="InterPro" id="IPR041677">
    <property type="entry name" value="DNA2/NAM7_AAA_11"/>
</dbReference>
<dbReference type="InterPro" id="IPR027417">
    <property type="entry name" value="P-loop_NTPase"/>
</dbReference>
<dbReference type="SUPFAM" id="SSF52540">
    <property type="entry name" value="P-loop containing nucleoside triphosphate hydrolases"/>
    <property type="match status" value="1"/>
</dbReference>
<dbReference type="Pfam" id="PF13086">
    <property type="entry name" value="AAA_11"/>
    <property type="match status" value="1"/>
</dbReference>
<reference evidence="2 3" key="1">
    <citation type="submission" date="2024-08" db="EMBL/GenBank/DDBJ databases">
        <authorList>
            <person name="Cucini C."/>
            <person name="Frati F."/>
        </authorList>
    </citation>
    <scope>NUCLEOTIDE SEQUENCE [LARGE SCALE GENOMIC DNA]</scope>
</reference>